<keyword evidence="14 15" id="KW-0472">Membrane</keyword>
<organism evidence="19 20">
    <name type="scientific">Sandaracinobacter neustonicus</name>
    <dbReference type="NCBI Taxonomy" id="1715348"/>
    <lineage>
        <taxon>Bacteria</taxon>
        <taxon>Pseudomonadati</taxon>
        <taxon>Pseudomonadota</taxon>
        <taxon>Alphaproteobacteria</taxon>
        <taxon>Sphingomonadales</taxon>
        <taxon>Sphingosinicellaceae</taxon>
        <taxon>Sandaracinobacter</taxon>
    </lineage>
</organism>
<proteinExistence type="predicted"/>
<evidence type="ECO:0000256" key="10">
    <source>
        <dbReference type="ARBA" id="ARBA00022777"/>
    </source>
</evidence>
<dbReference type="PROSITE" id="PS50109">
    <property type="entry name" value="HIS_KIN"/>
    <property type="match status" value="1"/>
</dbReference>
<evidence type="ECO:0000256" key="1">
    <source>
        <dbReference type="ARBA" id="ARBA00000085"/>
    </source>
</evidence>
<dbReference type="PROSITE" id="PS50885">
    <property type="entry name" value="HAMP"/>
    <property type="match status" value="1"/>
</dbReference>
<dbReference type="EMBL" id="VFSU01000031">
    <property type="protein sequence ID" value="TPE59225.1"/>
    <property type="molecule type" value="Genomic_DNA"/>
</dbReference>
<dbReference type="SUPFAM" id="SSF47384">
    <property type="entry name" value="Homodimeric domain of signal transducing histidine kinase"/>
    <property type="match status" value="1"/>
</dbReference>
<reference evidence="19 20" key="1">
    <citation type="submission" date="2019-06" db="EMBL/GenBank/DDBJ databases">
        <authorList>
            <person name="Lee I."/>
            <person name="Jang G.I."/>
            <person name="Hwang C.Y."/>
        </authorList>
    </citation>
    <scope>NUCLEOTIDE SEQUENCE [LARGE SCALE GENOMIC DNA]</scope>
    <source>
        <strain evidence="19 20">PAMC 28131</strain>
    </source>
</reference>
<keyword evidence="16" id="KW-0732">Signal</keyword>
<dbReference type="SMART" id="SM00388">
    <property type="entry name" value="HisKA"/>
    <property type="match status" value="1"/>
</dbReference>
<dbReference type="InterPro" id="IPR036097">
    <property type="entry name" value="HisK_dim/P_sf"/>
</dbReference>
<dbReference type="Gene3D" id="3.30.565.10">
    <property type="entry name" value="Histidine kinase-like ATPase, C-terminal domain"/>
    <property type="match status" value="1"/>
</dbReference>
<keyword evidence="6" id="KW-0597">Phosphoprotein</keyword>
<dbReference type="InterPro" id="IPR003660">
    <property type="entry name" value="HAMP_dom"/>
</dbReference>
<feature type="domain" description="HAMP" evidence="18">
    <location>
        <begin position="160"/>
        <end position="212"/>
    </location>
</feature>
<comment type="subcellular location">
    <subcellularLocation>
        <location evidence="2">Cell inner membrane</location>
        <topology evidence="2">Multi-pass membrane protein</topology>
    </subcellularLocation>
</comment>
<accession>A0A501XFB0</accession>
<keyword evidence="5" id="KW-0997">Cell inner membrane</keyword>
<evidence type="ECO:0000256" key="16">
    <source>
        <dbReference type="SAM" id="SignalP"/>
    </source>
</evidence>
<evidence type="ECO:0000256" key="5">
    <source>
        <dbReference type="ARBA" id="ARBA00022519"/>
    </source>
</evidence>
<dbReference type="AlphaFoldDB" id="A0A501XFB0"/>
<keyword evidence="10" id="KW-0418">Kinase</keyword>
<dbReference type="GO" id="GO:0005524">
    <property type="term" value="F:ATP binding"/>
    <property type="evidence" value="ECO:0007669"/>
    <property type="project" value="UniProtKB-KW"/>
</dbReference>
<dbReference type="SUPFAM" id="SSF55874">
    <property type="entry name" value="ATPase domain of HSP90 chaperone/DNA topoisomerase II/histidine kinase"/>
    <property type="match status" value="1"/>
</dbReference>
<evidence type="ECO:0000256" key="8">
    <source>
        <dbReference type="ARBA" id="ARBA00022692"/>
    </source>
</evidence>
<evidence type="ECO:0000256" key="2">
    <source>
        <dbReference type="ARBA" id="ARBA00004429"/>
    </source>
</evidence>
<dbReference type="InterPro" id="IPR050980">
    <property type="entry name" value="2C_sensor_his_kinase"/>
</dbReference>
<evidence type="ECO:0000256" key="3">
    <source>
        <dbReference type="ARBA" id="ARBA00012438"/>
    </source>
</evidence>
<dbReference type="Pfam" id="PF00672">
    <property type="entry name" value="HAMP"/>
    <property type="match status" value="1"/>
</dbReference>
<keyword evidence="13" id="KW-0902">Two-component regulatory system</keyword>
<dbReference type="InterPro" id="IPR003594">
    <property type="entry name" value="HATPase_dom"/>
</dbReference>
<keyword evidence="20" id="KW-1185">Reference proteome</keyword>
<comment type="caution">
    <text evidence="19">The sequence shown here is derived from an EMBL/GenBank/DDBJ whole genome shotgun (WGS) entry which is preliminary data.</text>
</comment>
<evidence type="ECO:0000256" key="13">
    <source>
        <dbReference type="ARBA" id="ARBA00023012"/>
    </source>
</evidence>
<dbReference type="GO" id="GO:0000155">
    <property type="term" value="F:phosphorelay sensor kinase activity"/>
    <property type="evidence" value="ECO:0007669"/>
    <property type="project" value="InterPro"/>
</dbReference>
<feature type="signal peptide" evidence="16">
    <location>
        <begin position="1"/>
        <end position="17"/>
    </location>
</feature>
<keyword evidence="8 15" id="KW-0812">Transmembrane</keyword>
<evidence type="ECO:0000256" key="7">
    <source>
        <dbReference type="ARBA" id="ARBA00022679"/>
    </source>
</evidence>
<keyword evidence="11" id="KW-0067">ATP-binding</keyword>
<evidence type="ECO:0000256" key="11">
    <source>
        <dbReference type="ARBA" id="ARBA00022840"/>
    </source>
</evidence>
<evidence type="ECO:0000313" key="20">
    <source>
        <dbReference type="Proteomes" id="UP000319897"/>
    </source>
</evidence>
<feature type="transmembrane region" description="Helical" evidence="15">
    <location>
        <begin position="140"/>
        <end position="159"/>
    </location>
</feature>
<evidence type="ECO:0000259" key="17">
    <source>
        <dbReference type="PROSITE" id="PS50109"/>
    </source>
</evidence>
<sequence length="418" mass="45993">MLATVAIAQLINLALLALLPPDPPQTVPVATLAEAILERNERALTFRPVPAAPFRPETAGPAAARAEIELANRLGRMPGDVALDMTDAQGRKFVELYPRAGGPPVTALQGHFRLLLRERDGWLLIEPRNQQLFATRERQFLLLFLLSALAMLPIAWIFARRLSEPFERFADAAEALGRDPRATPPNVDGPAEIERAAQAFQQMQQRLKAYVTDRTQMLGAIAHDLRTPLTRLAFRMESLPEADRARMSADVAEMEAMVRSTLSLARTDSEPLNRQRLELGSLLEQAADDLALTGRKVSAEADEPLIVEGDPVELKRLLTNLLENGEIYGKKAHARAWRDGGSAVIDVDDEGPGIPVSEAERVFEPFYRLERSRSRETGGTGLGLSVARSIARAHGGDVVLSNRDKRGLRARVTIPLAR</sequence>
<keyword evidence="4" id="KW-1003">Cell membrane</keyword>
<keyword evidence="12 15" id="KW-1133">Transmembrane helix</keyword>
<evidence type="ECO:0000256" key="4">
    <source>
        <dbReference type="ARBA" id="ARBA00022475"/>
    </source>
</evidence>
<keyword evidence="9" id="KW-0547">Nucleotide-binding</keyword>
<comment type="catalytic activity">
    <reaction evidence="1">
        <text>ATP + protein L-histidine = ADP + protein N-phospho-L-histidine.</text>
        <dbReference type="EC" id="2.7.13.3"/>
    </reaction>
</comment>
<dbReference type="GO" id="GO:0005886">
    <property type="term" value="C:plasma membrane"/>
    <property type="evidence" value="ECO:0007669"/>
    <property type="project" value="UniProtKB-SubCell"/>
</dbReference>
<feature type="domain" description="Histidine kinase" evidence="17">
    <location>
        <begin position="220"/>
        <end position="418"/>
    </location>
</feature>
<dbReference type="InterPro" id="IPR004358">
    <property type="entry name" value="Sig_transdc_His_kin-like_C"/>
</dbReference>
<dbReference type="OrthoDB" id="9804645at2"/>
<dbReference type="InterPro" id="IPR005467">
    <property type="entry name" value="His_kinase_dom"/>
</dbReference>
<dbReference type="Pfam" id="PF02518">
    <property type="entry name" value="HATPase_c"/>
    <property type="match status" value="1"/>
</dbReference>
<dbReference type="Gene3D" id="1.10.287.130">
    <property type="match status" value="1"/>
</dbReference>
<evidence type="ECO:0000256" key="15">
    <source>
        <dbReference type="SAM" id="Phobius"/>
    </source>
</evidence>
<keyword evidence="7" id="KW-0808">Transferase</keyword>
<evidence type="ECO:0000313" key="19">
    <source>
        <dbReference type="EMBL" id="TPE59225.1"/>
    </source>
</evidence>
<dbReference type="SMART" id="SM00387">
    <property type="entry name" value="HATPase_c"/>
    <property type="match status" value="1"/>
</dbReference>
<feature type="chain" id="PRO_5021391948" description="histidine kinase" evidence="16">
    <location>
        <begin position="18"/>
        <end position="418"/>
    </location>
</feature>
<gene>
    <name evidence="19" type="ORF">FJQ54_14275</name>
</gene>
<dbReference type="InterPro" id="IPR003661">
    <property type="entry name" value="HisK_dim/P_dom"/>
</dbReference>
<dbReference type="Proteomes" id="UP000319897">
    <property type="component" value="Unassembled WGS sequence"/>
</dbReference>
<evidence type="ECO:0000256" key="6">
    <source>
        <dbReference type="ARBA" id="ARBA00022553"/>
    </source>
</evidence>
<protein>
    <recommendedName>
        <fullName evidence="3">histidine kinase</fullName>
        <ecNumber evidence="3">2.7.13.3</ecNumber>
    </recommendedName>
</protein>
<evidence type="ECO:0000256" key="9">
    <source>
        <dbReference type="ARBA" id="ARBA00022741"/>
    </source>
</evidence>
<dbReference type="InterPro" id="IPR036890">
    <property type="entry name" value="HATPase_C_sf"/>
</dbReference>
<dbReference type="RefSeq" id="WP_140929096.1">
    <property type="nucleotide sequence ID" value="NZ_VFSU01000031.1"/>
</dbReference>
<name>A0A501XFB0_9SPHN</name>
<evidence type="ECO:0000259" key="18">
    <source>
        <dbReference type="PROSITE" id="PS50885"/>
    </source>
</evidence>
<dbReference type="PANTHER" id="PTHR44936:SF5">
    <property type="entry name" value="SENSOR HISTIDINE KINASE ENVZ"/>
    <property type="match status" value="1"/>
</dbReference>
<dbReference type="EC" id="2.7.13.3" evidence="3"/>
<dbReference type="PRINTS" id="PR00344">
    <property type="entry name" value="BCTRLSENSOR"/>
</dbReference>
<evidence type="ECO:0000256" key="12">
    <source>
        <dbReference type="ARBA" id="ARBA00022989"/>
    </source>
</evidence>
<dbReference type="CDD" id="cd00082">
    <property type="entry name" value="HisKA"/>
    <property type="match status" value="1"/>
</dbReference>
<dbReference type="SMART" id="SM00304">
    <property type="entry name" value="HAMP"/>
    <property type="match status" value="1"/>
</dbReference>
<evidence type="ECO:0000256" key="14">
    <source>
        <dbReference type="ARBA" id="ARBA00023136"/>
    </source>
</evidence>
<dbReference type="PANTHER" id="PTHR44936">
    <property type="entry name" value="SENSOR PROTEIN CREC"/>
    <property type="match status" value="1"/>
</dbReference>